<dbReference type="AlphaFoldDB" id="A0A0A2V0P4"/>
<keyword evidence="3" id="KW-1185">Reference proteome</keyword>
<sequence length="60" mass="6698">MDNIMVNHASPSQSHESGQRLTDVQLAHLDSTVYITYDLKISAGMVMELEHPFGGAQRRN</sequence>
<proteinExistence type="predicted"/>
<organism evidence="2 3">
    <name type="scientific">Paracoccidioides lutzii (strain ATCC MYA-826 / Pb01)</name>
    <name type="common">Paracoccidioides brasiliensis</name>
    <dbReference type="NCBI Taxonomy" id="502779"/>
    <lineage>
        <taxon>Eukaryota</taxon>
        <taxon>Fungi</taxon>
        <taxon>Dikarya</taxon>
        <taxon>Ascomycota</taxon>
        <taxon>Pezizomycotina</taxon>
        <taxon>Eurotiomycetes</taxon>
        <taxon>Eurotiomycetidae</taxon>
        <taxon>Onygenales</taxon>
        <taxon>Ajellomycetaceae</taxon>
        <taxon>Paracoccidioides</taxon>
    </lineage>
</organism>
<evidence type="ECO:0000256" key="1">
    <source>
        <dbReference type="SAM" id="MobiDB-lite"/>
    </source>
</evidence>
<dbReference type="RefSeq" id="XP_015702629.1">
    <property type="nucleotide sequence ID" value="XM_015847779.1"/>
</dbReference>
<feature type="compositionally biased region" description="Polar residues" evidence="1">
    <location>
        <begin position="9"/>
        <end position="20"/>
    </location>
</feature>
<dbReference type="GeneID" id="26970983"/>
<protein>
    <submittedName>
        <fullName evidence="2">Uncharacterized protein</fullName>
    </submittedName>
</protein>
<dbReference type="VEuPathDB" id="FungiDB:PAAG_12267"/>
<dbReference type="KEGG" id="pbl:PAAG_12267"/>
<gene>
    <name evidence="2" type="ORF">PAAG_12267</name>
</gene>
<accession>A0A0A2V0P4</accession>
<dbReference type="EMBL" id="KN294010">
    <property type="protein sequence ID" value="KGQ01073.1"/>
    <property type="molecule type" value="Genomic_DNA"/>
</dbReference>
<dbReference type="HOGENOM" id="CLU_2942380_0_0_1"/>
<dbReference type="OrthoDB" id="5979581at2759"/>
<reference evidence="2 3" key="1">
    <citation type="journal article" date="2011" name="PLoS Genet.">
        <title>Comparative genomic analysis of human fungal pathogens causing paracoccidioidomycosis.</title>
        <authorList>
            <person name="Desjardins C.A."/>
            <person name="Champion M.D."/>
            <person name="Holder J.W."/>
            <person name="Muszewska A."/>
            <person name="Goldberg J."/>
            <person name="Bailao A.M."/>
            <person name="Brigido M.M."/>
            <person name="Ferreira M.E."/>
            <person name="Garcia A.M."/>
            <person name="Grynberg M."/>
            <person name="Gujja S."/>
            <person name="Heiman D.I."/>
            <person name="Henn M.R."/>
            <person name="Kodira C.D."/>
            <person name="Leon-Narvaez H."/>
            <person name="Longo L.V."/>
            <person name="Ma L.J."/>
            <person name="Malavazi I."/>
            <person name="Matsuo A.L."/>
            <person name="Morais F.V."/>
            <person name="Pereira M."/>
            <person name="Rodriguez-Brito S."/>
            <person name="Sakthikumar S."/>
            <person name="Salem-Izacc S.M."/>
            <person name="Sykes S.M."/>
            <person name="Teixeira M.M."/>
            <person name="Vallejo M.C."/>
            <person name="Walter M.E."/>
            <person name="Yandava C."/>
            <person name="Young S."/>
            <person name="Zeng Q."/>
            <person name="Zucker J."/>
            <person name="Felipe M.S."/>
            <person name="Goldman G.H."/>
            <person name="Haas B.J."/>
            <person name="McEwen J.G."/>
            <person name="Nino-Vega G."/>
            <person name="Puccia R."/>
            <person name="San-Blas G."/>
            <person name="Soares C.M."/>
            <person name="Birren B.W."/>
            <person name="Cuomo C.A."/>
        </authorList>
    </citation>
    <scope>NUCLEOTIDE SEQUENCE [LARGE SCALE GENOMIC DNA]</scope>
    <source>
        <strain evidence="3">ATCC MYA-826 / Pb01</strain>
    </source>
</reference>
<name>A0A0A2V0P4_PARBA</name>
<evidence type="ECO:0000313" key="3">
    <source>
        <dbReference type="Proteomes" id="UP000002059"/>
    </source>
</evidence>
<evidence type="ECO:0000313" key="2">
    <source>
        <dbReference type="EMBL" id="KGQ01073.1"/>
    </source>
</evidence>
<feature type="region of interest" description="Disordered" evidence="1">
    <location>
        <begin position="1"/>
        <end position="20"/>
    </location>
</feature>
<dbReference type="Proteomes" id="UP000002059">
    <property type="component" value="Partially assembled WGS sequence"/>
</dbReference>